<evidence type="ECO:0000256" key="7">
    <source>
        <dbReference type="SAM" id="MobiDB-lite"/>
    </source>
</evidence>
<evidence type="ECO:0000256" key="3">
    <source>
        <dbReference type="ARBA" id="ARBA00022448"/>
    </source>
</evidence>
<keyword evidence="3 6" id="KW-0813">Transport</keyword>
<dbReference type="AlphaFoldDB" id="A0A5M6D5A8"/>
<dbReference type="GO" id="GO:0030313">
    <property type="term" value="C:cell envelope"/>
    <property type="evidence" value="ECO:0007669"/>
    <property type="project" value="UniProtKB-SubCell"/>
</dbReference>
<dbReference type="EMBL" id="VWOX01000013">
    <property type="protein sequence ID" value="KAA5540395.1"/>
    <property type="molecule type" value="Genomic_DNA"/>
</dbReference>
<dbReference type="PANTHER" id="PTHR42953">
    <property type="entry name" value="HIGH-AFFINITY ZINC UPTAKE SYSTEM PROTEIN ZNUA-RELATED"/>
    <property type="match status" value="1"/>
</dbReference>
<evidence type="ECO:0000313" key="8">
    <source>
        <dbReference type="EMBL" id="KAA5540395.1"/>
    </source>
</evidence>
<dbReference type="GO" id="GO:0046872">
    <property type="term" value="F:metal ion binding"/>
    <property type="evidence" value="ECO:0007669"/>
    <property type="project" value="UniProtKB-KW"/>
</dbReference>
<evidence type="ECO:0000256" key="6">
    <source>
        <dbReference type="RuleBase" id="RU003512"/>
    </source>
</evidence>
<accession>A0A5M6D5A8</accession>
<gene>
    <name evidence="8" type="ORF">FYK55_20455</name>
</gene>
<dbReference type="Pfam" id="PF01297">
    <property type="entry name" value="ZnuA"/>
    <property type="match status" value="1"/>
</dbReference>
<keyword evidence="9" id="KW-1185">Reference proteome</keyword>
<feature type="region of interest" description="Disordered" evidence="7">
    <location>
        <begin position="136"/>
        <end position="159"/>
    </location>
</feature>
<evidence type="ECO:0000313" key="9">
    <source>
        <dbReference type="Proteomes" id="UP000324479"/>
    </source>
</evidence>
<dbReference type="RefSeq" id="WP_150078336.1">
    <property type="nucleotide sequence ID" value="NZ_VWOX01000013.1"/>
</dbReference>
<dbReference type="InterPro" id="IPR006129">
    <property type="entry name" value="AdhesinB"/>
</dbReference>
<dbReference type="PANTHER" id="PTHR42953:SF1">
    <property type="entry name" value="METAL-BINDING PROTEIN HI_0362-RELATED"/>
    <property type="match status" value="1"/>
</dbReference>
<evidence type="ECO:0000256" key="4">
    <source>
        <dbReference type="ARBA" id="ARBA00022723"/>
    </source>
</evidence>
<comment type="caution">
    <text evidence="8">The sequence shown here is derived from an EMBL/GenBank/DDBJ whole genome shotgun (WGS) entry which is preliminary data.</text>
</comment>
<dbReference type="InterPro" id="IPR050492">
    <property type="entry name" value="Bact_metal-bind_prot9"/>
</dbReference>
<dbReference type="GO" id="GO:0007155">
    <property type="term" value="P:cell adhesion"/>
    <property type="evidence" value="ECO:0007669"/>
    <property type="project" value="InterPro"/>
</dbReference>
<dbReference type="InterPro" id="IPR006128">
    <property type="entry name" value="Lipoprotein_PsaA-like"/>
</dbReference>
<dbReference type="SUPFAM" id="SSF53807">
    <property type="entry name" value="Helical backbone' metal receptor"/>
    <property type="match status" value="1"/>
</dbReference>
<proteinExistence type="inferred from homology"/>
<evidence type="ECO:0000256" key="1">
    <source>
        <dbReference type="ARBA" id="ARBA00004196"/>
    </source>
</evidence>
<keyword evidence="4" id="KW-0479">Metal-binding</keyword>
<dbReference type="GO" id="GO:0030001">
    <property type="term" value="P:metal ion transport"/>
    <property type="evidence" value="ECO:0007669"/>
    <property type="project" value="InterPro"/>
</dbReference>
<sequence>MALVPNHQVNRPSRRITATAFLAVAALISGATLGCRGGSQDAREPSTVHVVATVGMVADLVRNVGGPHVRVTQICGPGVDPHLYKPTRDDVQSIMQADVVFYCGLFLEGKMTDTLARVGERKPVIAVAEAIPPAELLAPEDDGATGDEPTAAGSSRHPDPHVWNDVALWSQCVDVICESLSEYAPQHAEDFQSRAQDYRRQLEELHRWGVESMGRVPEQSRLLVTSHDAFSYFGRAYGLEVMGVQGISTESEAGLQRINALVDTLIDRNVSAVFIESSVSAKNIEALIEGAQSKGHTVEIGGELYSDAMGEAGSYEGTYIGMLDHNLTTAARALGGDVPAGGFQGKLRSRSADAPH</sequence>
<dbReference type="Gene3D" id="3.40.50.1980">
    <property type="entry name" value="Nitrogenase molybdenum iron protein domain"/>
    <property type="match status" value="2"/>
</dbReference>
<evidence type="ECO:0000256" key="2">
    <source>
        <dbReference type="ARBA" id="ARBA00011028"/>
    </source>
</evidence>
<dbReference type="PRINTS" id="PR00691">
    <property type="entry name" value="ADHESINB"/>
</dbReference>
<evidence type="ECO:0000256" key="5">
    <source>
        <dbReference type="ARBA" id="ARBA00022729"/>
    </source>
</evidence>
<name>A0A5M6D5A8_9BACT</name>
<comment type="subcellular location">
    <subcellularLocation>
        <location evidence="1">Cell envelope</location>
    </subcellularLocation>
</comment>
<reference evidence="8 9" key="1">
    <citation type="submission" date="2019-08" db="EMBL/GenBank/DDBJ databases">
        <authorList>
            <person name="Dhanesh K."/>
            <person name="Kumar G."/>
            <person name="Sasikala C."/>
            <person name="Venkata Ramana C."/>
        </authorList>
    </citation>
    <scope>NUCLEOTIDE SEQUENCE [LARGE SCALE GENOMIC DNA]</scope>
    <source>
        <strain evidence="8 9">JC645</strain>
    </source>
</reference>
<comment type="similarity">
    <text evidence="2 6">Belongs to the bacterial solute-binding protein 9 family.</text>
</comment>
<protein>
    <submittedName>
        <fullName evidence="8">Manganese transporter</fullName>
    </submittedName>
</protein>
<organism evidence="8 9">
    <name type="scientific">Roseiconus nitratireducens</name>
    <dbReference type="NCBI Taxonomy" id="2605748"/>
    <lineage>
        <taxon>Bacteria</taxon>
        <taxon>Pseudomonadati</taxon>
        <taxon>Planctomycetota</taxon>
        <taxon>Planctomycetia</taxon>
        <taxon>Pirellulales</taxon>
        <taxon>Pirellulaceae</taxon>
        <taxon>Roseiconus</taxon>
    </lineage>
</organism>
<dbReference type="PRINTS" id="PR00690">
    <property type="entry name" value="ADHESNFAMILY"/>
</dbReference>
<dbReference type="Proteomes" id="UP000324479">
    <property type="component" value="Unassembled WGS sequence"/>
</dbReference>
<dbReference type="InterPro" id="IPR006127">
    <property type="entry name" value="ZnuA-like"/>
</dbReference>
<keyword evidence="5" id="KW-0732">Signal</keyword>